<evidence type="ECO:0000313" key="2">
    <source>
        <dbReference type="EMBL" id="EMG02238.1"/>
    </source>
</evidence>
<dbReference type="EMBL" id="AKWO02000002">
    <property type="protein sequence ID" value="EMG02238.1"/>
    <property type="molecule type" value="Genomic_DNA"/>
</dbReference>
<proteinExistence type="predicted"/>
<dbReference type="AlphaFoldDB" id="M3FK73"/>
<sequence length="105" mass="12101">MSWLKKIAAIFGILFGFFLVLIYSITYHPNQAEPANILCSENAPILKADSKIKLLVWNVQYLAGKKEFFGTICPKEMGRMLVLPERRSKKLSKKWPTISVRKVRM</sequence>
<gene>
    <name evidence="2" type="ORF">LEP1GSC123_0789</name>
</gene>
<keyword evidence="1" id="KW-0812">Transmembrane</keyword>
<evidence type="ECO:0000313" key="3">
    <source>
        <dbReference type="Proteomes" id="UP000011783"/>
    </source>
</evidence>
<reference evidence="2 3" key="1">
    <citation type="submission" date="2013-01" db="EMBL/GenBank/DDBJ databases">
        <authorList>
            <person name="Harkins D.M."/>
            <person name="Durkin A.S."/>
            <person name="Brinkac L.M."/>
            <person name="Haft D.H."/>
            <person name="Selengut J.D."/>
            <person name="Sanka R."/>
            <person name="DePew J."/>
            <person name="Purushe J."/>
            <person name="Picardeau M."/>
            <person name="Werts C."/>
            <person name="Goarant C."/>
            <person name="Vinetz J.M."/>
            <person name="Sutton G.G."/>
            <person name="Nierman W.C."/>
            <person name="Fouts D.E."/>
        </authorList>
    </citation>
    <scope>NUCLEOTIDE SEQUENCE [LARGE SCALE GENOMIC DNA]</scope>
    <source>
        <strain evidence="2 3">200701203</strain>
    </source>
</reference>
<comment type="caution">
    <text evidence="2">The sequence shown here is derived from an EMBL/GenBank/DDBJ whole genome shotgun (WGS) entry which is preliminary data.</text>
</comment>
<keyword evidence="1" id="KW-0472">Membrane</keyword>
<accession>M3FK73</accession>
<protein>
    <submittedName>
        <fullName evidence="2">Uncharacterized protein</fullName>
    </submittedName>
</protein>
<organism evidence="2 3">
    <name type="scientific">Leptospira borgpetersenii str. 200701203</name>
    <dbReference type="NCBI Taxonomy" id="1193007"/>
    <lineage>
        <taxon>Bacteria</taxon>
        <taxon>Pseudomonadati</taxon>
        <taxon>Spirochaetota</taxon>
        <taxon>Spirochaetia</taxon>
        <taxon>Leptospirales</taxon>
        <taxon>Leptospiraceae</taxon>
        <taxon>Leptospira</taxon>
    </lineage>
</organism>
<dbReference type="BioCyc" id="LBOR1193007:G11KN-2040-MONOMER"/>
<name>M3FK73_LEPBO</name>
<feature type="transmembrane region" description="Helical" evidence="1">
    <location>
        <begin position="7"/>
        <end position="26"/>
    </location>
</feature>
<dbReference type="Proteomes" id="UP000011783">
    <property type="component" value="Unassembled WGS sequence"/>
</dbReference>
<evidence type="ECO:0000256" key="1">
    <source>
        <dbReference type="SAM" id="Phobius"/>
    </source>
</evidence>
<keyword evidence="1" id="KW-1133">Transmembrane helix</keyword>